<dbReference type="GO" id="GO:0030488">
    <property type="term" value="P:tRNA methylation"/>
    <property type="evidence" value="ECO:0007669"/>
    <property type="project" value="TreeGrafter"/>
</dbReference>
<dbReference type="GO" id="GO:0005737">
    <property type="term" value="C:cytoplasm"/>
    <property type="evidence" value="ECO:0007669"/>
    <property type="project" value="TreeGrafter"/>
</dbReference>
<keyword evidence="9" id="KW-1185">Reference proteome</keyword>
<keyword evidence="5" id="KW-0342">GTP-binding</keyword>
<dbReference type="EMBL" id="CP113797">
    <property type="protein sequence ID" value="WAL59177.1"/>
    <property type="molecule type" value="Genomic_DNA"/>
</dbReference>
<dbReference type="InterPro" id="IPR005225">
    <property type="entry name" value="Small_GTP-bd"/>
</dbReference>
<comment type="subcellular location">
    <subcellularLocation>
        <location evidence="1">Membrane</location>
        <topology evidence="1">Multi-pass membrane protein</topology>
    </subcellularLocation>
</comment>
<dbReference type="AlphaFoldDB" id="A0A9E9C960"/>
<organism evidence="8 9">
    <name type="scientific">Thermocoleostomius sinensis A174</name>
    <dbReference type="NCBI Taxonomy" id="2016057"/>
    <lineage>
        <taxon>Bacteria</taxon>
        <taxon>Bacillati</taxon>
        <taxon>Cyanobacteriota</taxon>
        <taxon>Cyanophyceae</taxon>
        <taxon>Oculatellales</taxon>
        <taxon>Oculatellaceae</taxon>
        <taxon>Thermocoleostomius</taxon>
    </lineage>
</organism>
<keyword evidence="2" id="KW-0812">Transmembrane</keyword>
<dbReference type="Gene3D" id="3.40.50.300">
    <property type="entry name" value="P-loop containing nucleotide triphosphate hydrolases"/>
    <property type="match status" value="1"/>
</dbReference>
<dbReference type="GO" id="GO:0002098">
    <property type="term" value="P:tRNA wobble uridine modification"/>
    <property type="evidence" value="ECO:0007669"/>
    <property type="project" value="TreeGrafter"/>
</dbReference>
<sequence length="475" mass="52239">MTTHSSNPLTDSTAASAPPLVRKSLADQHFDRARLSLKQAISRYAQTVRLRRRHPEAVEIQAAMKTDLDRLSHTLDKLNCCLVRIAVFGLVSRGKSAVINALLGQKMLQTGPLHGVTQYPRSVYWSAAGGQVQVELIDTPGLDEVGGEERGRMAREVSSQADLILFVIAGDVTRTEYQALRQLQLAGKPLIIIFNKVDLYPDEDRQTIYAKLQRLFADQGDRQRPFFTPDDIVLTAADPSPLEVRVEWADGRVTHEWESPEPDIDELKQKLLDILNREGKSLLALNALRQAQQTEASIAYKTVELYRNEAEDLIWQFAKWKSLVVAVNPIAALDLMGGAAVDLVMIRSLARLYGLPMTRYEAGKLLKAILISSGGLLLGEVGSGLLLGMGKSAGAITSMFDSASGVMAYGASAAAQAGLAGYGSYRVGKAAQVYLERGCTWGPQGVNTVIEEILLQVDRDTIIHRLQRELEFYPR</sequence>
<evidence type="ECO:0000256" key="1">
    <source>
        <dbReference type="ARBA" id="ARBA00004141"/>
    </source>
</evidence>
<evidence type="ECO:0000313" key="9">
    <source>
        <dbReference type="Proteomes" id="UP001163152"/>
    </source>
</evidence>
<dbReference type="CDD" id="cd00880">
    <property type="entry name" value="Era_like"/>
    <property type="match status" value="1"/>
</dbReference>
<keyword evidence="6" id="KW-0472">Membrane</keyword>
<evidence type="ECO:0000256" key="5">
    <source>
        <dbReference type="ARBA" id="ARBA00023134"/>
    </source>
</evidence>
<protein>
    <submittedName>
        <fullName evidence="8">DUF697 domain-containing protein</fullName>
    </submittedName>
</protein>
<evidence type="ECO:0000256" key="2">
    <source>
        <dbReference type="ARBA" id="ARBA00022692"/>
    </source>
</evidence>
<dbReference type="PANTHER" id="PTHR42714:SF6">
    <property type="entry name" value="TRANSLATION INITIATION FACTOR IF-2"/>
    <property type="match status" value="1"/>
</dbReference>
<dbReference type="NCBIfam" id="TIGR00231">
    <property type="entry name" value="small_GTP"/>
    <property type="match status" value="1"/>
</dbReference>
<keyword evidence="4" id="KW-1133">Transmembrane helix</keyword>
<dbReference type="PANTHER" id="PTHR42714">
    <property type="entry name" value="TRNA MODIFICATION GTPASE GTPBP3"/>
    <property type="match status" value="1"/>
</dbReference>
<reference evidence="8" key="1">
    <citation type="submission" date="2022-12" db="EMBL/GenBank/DDBJ databases">
        <title>Polyphasic identification of a Novel Hot-Spring Cyanobacterium Ocullathermofonsia sinensis gen nov. sp. nov. and Genomic Insights on its Adaptations to the Thermal Habitat.</title>
        <authorList>
            <person name="Daroch M."/>
            <person name="Tang J."/>
            <person name="Jiang Y."/>
        </authorList>
    </citation>
    <scope>NUCLEOTIDE SEQUENCE</scope>
    <source>
        <strain evidence="8">PKUAC-SCTA174</strain>
    </source>
</reference>
<dbReference type="InterPro" id="IPR027417">
    <property type="entry name" value="P-loop_NTPase"/>
</dbReference>
<dbReference type="SUPFAM" id="SSF52540">
    <property type="entry name" value="P-loop containing nucleoside triphosphate hydrolases"/>
    <property type="match status" value="1"/>
</dbReference>
<dbReference type="Pfam" id="PF01926">
    <property type="entry name" value="MMR_HSR1"/>
    <property type="match status" value="1"/>
</dbReference>
<evidence type="ECO:0000259" key="7">
    <source>
        <dbReference type="Pfam" id="PF01926"/>
    </source>
</evidence>
<dbReference type="InterPro" id="IPR006073">
    <property type="entry name" value="GTP-bd"/>
</dbReference>
<evidence type="ECO:0000256" key="4">
    <source>
        <dbReference type="ARBA" id="ARBA00022989"/>
    </source>
</evidence>
<proteinExistence type="predicted"/>
<dbReference type="KEGG" id="tsin:OXH18_18650"/>
<accession>A0A9E9C960</accession>
<evidence type="ECO:0000256" key="6">
    <source>
        <dbReference type="ARBA" id="ARBA00023136"/>
    </source>
</evidence>
<keyword evidence="3" id="KW-0547">Nucleotide-binding</keyword>
<gene>
    <name evidence="8" type="ORF">OXH18_18650</name>
</gene>
<feature type="domain" description="G" evidence="7">
    <location>
        <begin position="84"/>
        <end position="196"/>
    </location>
</feature>
<dbReference type="GO" id="GO:0016020">
    <property type="term" value="C:membrane"/>
    <property type="evidence" value="ECO:0007669"/>
    <property type="project" value="UniProtKB-SubCell"/>
</dbReference>
<dbReference type="Proteomes" id="UP001163152">
    <property type="component" value="Chromosome"/>
</dbReference>
<evidence type="ECO:0000313" key="8">
    <source>
        <dbReference type="EMBL" id="WAL59177.1"/>
    </source>
</evidence>
<dbReference type="InterPro" id="IPR021147">
    <property type="entry name" value="DUF697"/>
</dbReference>
<evidence type="ECO:0000256" key="3">
    <source>
        <dbReference type="ARBA" id="ARBA00022741"/>
    </source>
</evidence>
<dbReference type="Pfam" id="PF05128">
    <property type="entry name" value="DUF697"/>
    <property type="match status" value="1"/>
</dbReference>
<name>A0A9E9C960_9CYAN</name>
<dbReference type="GO" id="GO:0005525">
    <property type="term" value="F:GTP binding"/>
    <property type="evidence" value="ECO:0007669"/>
    <property type="project" value="UniProtKB-KW"/>
</dbReference>